<dbReference type="SMART" id="SM00181">
    <property type="entry name" value="EGF"/>
    <property type="match status" value="3"/>
</dbReference>
<feature type="transmembrane region" description="Helical" evidence="16">
    <location>
        <begin position="507"/>
        <end position="531"/>
    </location>
</feature>
<evidence type="ECO:0000256" key="17">
    <source>
        <dbReference type="SAM" id="SignalP"/>
    </source>
</evidence>
<dbReference type="GO" id="GO:0005524">
    <property type="term" value="F:ATP binding"/>
    <property type="evidence" value="ECO:0007669"/>
    <property type="project" value="UniProtKB-UniRule"/>
</dbReference>
<evidence type="ECO:0000256" key="8">
    <source>
        <dbReference type="ARBA" id="ARBA00022741"/>
    </source>
</evidence>
<evidence type="ECO:0000259" key="18">
    <source>
        <dbReference type="PROSITE" id="PS50011"/>
    </source>
</evidence>
<evidence type="ECO:0000256" key="5">
    <source>
        <dbReference type="ARBA" id="ARBA00022692"/>
    </source>
</evidence>
<accession>A0A8J5IME2</accession>
<keyword evidence="5 16" id="KW-0812">Transmembrane</keyword>
<dbReference type="InterPro" id="IPR008271">
    <property type="entry name" value="Ser/Thr_kinase_AS"/>
</dbReference>
<dbReference type="PANTHER" id="PTHR27005">
    <property type="entry name" value="WALL-ASSOCIATED RECEPTOR KINASE-LIKE 21"/>
    <property type="match status" value="1"/>
</dbReference>
<keyword evidence="8 15" id="KW-0547">Nucleotide-binding</keyword>
<evidence type="ECO:0000256" key="4">
    <source>
        <dbReference type="ARBA" id="ARBA00022679"/>
    </source>
</evidence>
<dbReference type="InterPro" id="IPR000719">
    <property type="entry name" value="Prot_kinase_dom"/>
</dbReference>
<dbReference type="PROSITE" id="PS00010">
    <property type="entry name" value="ASX_HYDROXYL"/>
    <property type="match status" value="1"/>
</dbReference>
<evidence type="ECO:0000256" key="15">
    <source>
        <dbReference type="PROSITE-ProRule" id="PRU10141"/>
    </source>
</evidence>
<dbReference type="PANTHER" id="PTHR27005:SF283">
    <property type="entry name" value="OS02G0633066 PROTEIN"/>
    <property type="match status" value="1"/>
</dbReference>
<evidence type="ECO:0000313" key="19">
    <source>
        <dbReference type="EMBL" id="KAG6537740.1"/>
    </source>
</evidence>
<sequence length="954" mass="106206">MRLMEVLVILIVTSISISSTRSTNFAIPSNCSKLCGNISIQYPFGIEDGCFRAGFNLTCSTNTDTASPQLLLGDGTVVVTGFDMESGLVNIDSPVTLMMGVDASSPVTTSLINLQNWPFSFNLMKRNYVGEAGGLDYLMSNSLYAAGCSATVNLVDAVRNISIDHCSTASCSIDAVNDTGRCDISLDDLDLQTPLAVQLTRLINETERLSSVAAVMYDEYTSDEALQRFTTSGDRAGLKASLAWYMDDHSTCEEARQNSATYACRSRNSDCYDAYPGASSDAVGYFCRCSLSYEGNPYLPDGCQETKSTFIPANDCPVECGNVTVLYPFGLKEGCYRDEAFALTCNEISGASTLLYQDYVVTSISIEDGLLDLYAPGYFSYFSDKATPLTYLRERIYFSWVVSYQSCEDGGKNMTTFACVDRHSSCIDINTTSTGQGQGYRCECLQGYQGNPYINNGCQDINECNFPERYICNGDCTNTEGSFRCTCPPGTSGDPRHACIPNKKQTLLLGAILGASIGIGLLLSSLLLVILSRKWKIRKQKKIREKNFHQNHGLLLQQLISSSEYFSERTKIFSLEELAKATNNFDESRVLGSGGHGIVYKGILSDLRVVAIKKSKLVDKCEIDQFINEVAVLSQINHRNVVRLFGCCLESEVPLLVYEFITNGSLLDHLHAPAHSKLSWDDRLRILVESAGAISYLHSAASISIFHRDIKSSNILLDEALRAKVSDFGASRFNPLNETYIFTTVQGTFGYLDPEYYQTGLFTEKSDVYSFGVILLELLTGKKPTRATRIGPQQNLAMHFLEATKENRAFDLVEDRVMKEATKPELLEFIHLIEMCLSLESAKRPTMKEVEYKLQCMRKTRMKKIKPSIADKKELSEDLISSSVSTYPSSELIYLMNQGNSRSYSLEEELMRSQHHPRIWSFTLEGFRKVLVFKSHSNSDFFQQISYLWDENVG</sequence>
<comment type="caution">
    <text evidence="19">The sequence shown here is derived from an EMBL/GenBank/DDBJ whole genome shotgun (WGS) entry which is preliminary data.</text>
</comment>
<dbReference type="InterPro" id="IPR001881">
    <property type="entry name" value="EGF-like_Ca-bd_dom"/>
</dbReference>
<dbReference type="Pfam" id="PF13947">
    <property type="entry name" value="GUB_WAK_bind"/>
    <property type="match status" value="2"/>
</dbReference>
<dbReference type="InterPro" id="IPR000152">
    <property type="entry name" value="EGF-type_Asp/Asn_hydroxyl_site"/>
</dbReference>
<dbReference type="GO" id="GO:0005509">
    <property type="term" value="F:calcium ion binding"/>
    <property type="evidence" value="ECO:0007669"/>
    <property type="project" value="InterPro"/>
</dbReference>
<evidence type="ECO:0000256" key="1">
    <source>
        <dbReference type="ARBA" id="ARBA00004479"/>
    </source>
</evidence>
<evidence type="ECO:0000256" key="14">
    <source>
        <dbReference type="ARBA" id="ARBA00023180"/>
    </source>
</evidence>
<comment type="subcellular location">
    <subcellularLocation>
        <location evidence="1">Membrane</location>
        <topology evidence="1">Single-pass type I membrane protein</topology>
    </subcellularLocation>
</comment>
<organism evidence="19 20">
    <name type="scientific">Zingiber officinale</name>
    <name type="common">Ginger</name>
    <name type="synonym">Amomum zingiber</name>
    <dbReference type="NCBI Taxonomy" id="94328"/>
    <lineage>
        <taxon>Eukaryota</taxon>
        <taxon>Viridiplantae</taxon>
        <taxon>Streptophyta</taxon>
        <taxon>Embryophyta</taxon>
        <taxon>Tracheophyta</taxon>
        <taxon>Spermatophyta</taxon>
        <taxon>Magnoliopsida</taxon>
        <taxon>Liliopsida</taxon>
        <taxon>Zingiberales</taxon>
        <taxon>Zingiberaceae</taxon>
        <taxon>Zingiber</taxon>
    </lineage>
</organism>
<name>A0A8J5IME2_ZINOF</name>
<dbReference type="SUPFAM" id="SSF57184">
    <property type="entry name" value="Growth factor receptor domain"/>
    <property type="match status" value="1"/>
</dbReference>
<dbReference type="Proteomes" id="UP000734854">
    <property type="component" value="Unassembled WGS sequence"/>
</dbReference>
<evidence type="ECO:0000256" key="9">
    <source>
        <dbReference type="ARBA" id="ARBA00022777"/>
    </source>
</evidence>
<dbReference type="InterPro" id="IPR018097">
    <property type="entry name" value="EGF_Ca-bd_CS"/>
</dbReference>
<evidence type="ECO:0000256" key="2">
    <source>
        <dbReference type="ARBA" id="ARBA00022527"/>
    </source>
</evidence>
<dbReference type="InterPro" id="IPR017441">
    <property type="entry name" value="Protein_kinase_ATP_BS"/>
</dbReference>
<dbReference type="SMART" id="SM00179">
    <property type="entry name" value="EGF_CA"/>
    <property type="match status" value="1"/>
</dbReference>
<evidence type="ECO:0000256" key="6">
    <source>
        <dbReference type="ARBA" id="ARBA00022729"/>
    </source>
</evidence>
<feature type="binding site" evidence="15">
    <location>
        <position position="614"/>
    </location>
    <ligand>
        <name>ATP</name>
        <dbReference type="ChEBI" id="CHEBI:30616"/>
    </ligand>
</feature>
<dbReference type="InterPro" id="IPR045274">
    <property type="entry name" value="WAK-like"/>
</dbReference>
<keyword evidence="2" id="KW-0723">Serine/threonine-protein kinase</keyword>
<dbReference type="CDD" id="cd14066">
    <property type="entry name" value="STKc_IRAK"/>
    <property type="match status" value="1"/>
</dbReference>
<dbReference type="InterPro" id="IPR000742">
    <property type="entry name" value="EGF"/>
</dbReference>
<keyword evidence="11 16" id="KW-1133">Transmembrane helix</keyword>
<dbReference type="GO" id="GO:0004674">
    <property type="term" value="F:protein serine/threonine kinase activity"/>
    <property type="evidence" value="ECO:0007669"/>
    <property type="project" value="UniProtKB-KW"/>
</dbReference>
<evidence type="ECO:0000256" key="13">
    <source>
        <dbReference type="ARBA" id="ARBA00023157"/>
    </source>
</evidence>
<dbReference type="Pfam" id="PF07645">
    <property type="entry name" value="EGF_CA"/>
    <property type="match status" value="1"/>
</dbReference>
<keyword evidence="13" id="KW-1015">Disulfide bond</keyword>
<gene>
    <name evidence="19" type="ORF">ZIOFF_002836</name>
</gene>
<keyword evidence="9" id="KW-0418">Kinase</keyword>
<dbReference type="EMBL" id="JACMSC010000001">
    <property type="protein sequence ID" value="KAG6537740.1"/>
    <property type="molecule type" value="Genomic_DNA"/>
</dbReference>
<dbReference type="Pfam" id="PF00069">
    <property type="entry name" value="Pkinase"/>
    <property type="match status" value="1"/>
</dbReference>
<feature type="chain" id="PRO_5035235167" description="Protein kinase domain-containing protein" evidence="17">
    <location>
        <begin position="23"/>
        <end position="954"/>
    </location>
</feature>
<keyword evidence="20" id="KW-1185">Reference proteome</keyword>
<dbReference type="SMART" id="SM00220">
    <property type="entry name" value="S_TKc"/>
    <property type="match status" value="1"/>
</dbReference>
<keyword evidence="12 16" id="KW-0472">Membrane</keyword>
<dbReference type="InterPro" id="IPR009030">
    <property type="entry name" value="Growth_fac_rcpt_cys_sf"/>
</dbReference>
<keyword evidence="4" id="KW-0808">Transferase</keyword>
<reference evidence="19 20" key="1">
    <citation type="submission" date="2020-08" db="EMBL/GenBank/DDBJ databases">
        <title>Plant Genome Project.</title>
        <authorList>
            <person name="Zhang R.-G."/>
        </authorList>
    </citation>
    <scope>NUCLEOTIDE SEQUENCE [LARGE SCALE GENOMIC DNA]</scope>
    <source>
        <tissue evidence="19">Rhizome</tissue>
    </source>
</reference>
<feature type="domain" description="Protein kinase" evidence="18">
    <location>
        <begin position="585"/>
        <end position="869"/>
    </location>
</feature>
<dbReference type="AlphaFoldDB" id="A0A8J5IME2"/>
<evidence type="ECO:0000256" key="11">
    <source>
        <dbReference type="ARBA" id="ARBA00022989"/>
    </source>
</evidence>
<dbReference type="InterPro" id="IPR025287">
    <property type="entry name" value="WAK_GUB"/>
</dbReference>
<keyword evidence="7" id="KW-0677">Repeat</keyword>
<feature type="signal peptide" evidence="17">
    <location>
        <begin position="1"/>
        <end position="22"/>
    </location>
</feature>
<proteinExistence type="predicted"/>
<keyword evidence="14" id="KW-0325">Glycoprotein</keyword>
<evidence type="ECO:0000256" key="3">
    <source>
        <dbReference type="ARBA" id="ARBA00022536"/>
    </source>
</evidence>
<dbReference type="PROSITE" id="PS00107">
    <property type="entry name" value="PROTEIN_KINASE_ATP"/>
    <property type="match status" value="1"/>
</dbReference>
<dbReference type="Gene3D" id="3.30.200.20">
    <property type="entry name" value="Phosphorylase Kinase, domain 1"/>
    <property type="match status" value="1"/>
</dbReference>
<evidence type="ECO:0000256" key="7">
    <source>
        <dbReference type="ARBA" id="ARBA00022737"/>
    </source>
</evidence>
<dbReference type="InterPro" id="IPR011009">
    <property type="entry name" value="Kinase-like_dom_sf"/>
</dbReference>
<dbReference type="FunFam" id="3.30.200.20:FF:000043">
    <property type="entry name" value="Wall-associated receptor kinase 2"/>
    <property type="match status" value="1"/>
</dbReference>
<dbReference type="PROSITE" id="PS00108">
    <property type="entry name" value="PROTEIN_KINASE_ST"/>
    <property type="match status" value="1"/>
</dbReference>
<dbReference type="GO" id="GO:0030247">
    <property type="term" value="F:polysaccharide binding"/>
    <property type="evidence" value="ECO:0007669"/>
    <property type="project" value="InterPro"/>
</dbReference>
<evidence type="ECO:0000313" key="20">
    <source>
        <dbReference type="Proteomes" id="UP000734854"/>
    </source>
</evidence>
<evidence type="ECO:0000256" key="10">
    <source>
        <dbReference type="ARBA" id="ARBA00022840"/>
    </source>
</evidence>
<dbReference type="Gene3D" id="1.10.510.10">
    <property type="entry name" value="Transferase(Phosphotransferase) domain 1"/>
    <property type="match status" value="1"/>
</dbReference>
<protein>
    <recommendedName>
        <fullName evidence="18">Protein kinase domain-containing protein</fullName>
    </recommendedName>
</protein>
<evidence type="ECO:0000256" key="16">
    <source>
        <dbReference type="SAM" id="Phobius"/>
    </source>
</evidence>
<dbReference type="PROSITE" id="PS01187">
    <property type="entry name" value="EGF_CA"/>
    <property type="match status" value="1"/>
</dbReference>
<dbReference type="FunFam" id="1.10.510.10:FF:000084">
    <property type="entry name" value="Wall-associated receptor kinase 2"/>
    <property type="match status" value="1"/>
</dbReference>
<dbReference type="GO" id="GO:0007166">
    <property type="term" value="P:cell surface receptor signaling pathway"/>
    <property type="evidence" value="ECO:0007669"/>
    <property type="project" value="InterPro"/>
</dbReference>
<dbReference type="SUPFAM" id="SSF56112">
    <property type="entry name" value="Protein kinase-like (PK-like)"/>
    <property type="match status" value="1"/>
</dbReference>
<dbReference type="Gene3D" id="2.10.25.10">
    <property type="entry name" value="Laminin"/>
    <property type="match status" value="1"/>
</dbReference>
<dbReference type="GO" id="GO:0005886">
    <property type="term" value="C:plasma membrane"/>
    <property type="evidence" value="ECO:0007669"/>
    <property type="project" value="TreeGrafter"/>
</dbReference>
<dbReference type="PROSITE" id="PS50011">
    <property type="entry name" value="PROTEIN_KINASE_DOM"/>
    <property type="match status" value="1"/>
</dbReference>
<evidence type="ECO:0000256" key="12">
    <source>
        <dbReference type="ARBA" id="ARBA00023136"/>
    </source>
</evidence>
<keyword evidence="10 15" id="KW-0067">ATP-binding</keyword>
<dbReference type="InterPro" id="IPR049883">
    <property type="entry name" value="NOTCH1_EGF-like"/>
</dbReference>
<dbReference type="CDD" id="cd00054">
    <property type="entry name" value="EGF_CA"/>
    <property type="match status" value="1"/>
</dbReference>
<keyword evidence="6 17" id="KW-0732">Signal</keyword>
<keyword evidence="3" id="KW-0245">EGF-like domain</keyword>